<evidence type="ECO:0000256" key="2">
    <source>
        <dbReference type="ARBA" id="ARBA00044677"/>
    </source>
</evidence>
<dbReference type="PANTHER" id="PTHR31399:SF0">
    <property type="entry name" value="DNA-DIRECTED PRIMASE_POLYMERASE PROTEIN"/>
    <property type="match status" value="1"/>
</dbReference>
<dbReference type="GO" id="GO:0005759">
    <property type="term" value="C:mitochondrial matrix"/>
    <property type="evidence" value="ECO:0007669"/>
    <property type="project" value="TreeGrafter"/>
</dbReference>
<feature type="region of interest" description="Disordered" evidence="5">
    <location>
        <begin position="710"/>
        <end position="731"/>
    </location>
</feature>
<dbReference type="GO" id="GO:0003682">
    <property type="term" value="F:chromatin binding"/>
    <property type="evidence" value="ECO:0007669"/>
    <property type="project" value="TreeGrafter"/>
</dbReference>
<proteinExistence type="predicted"/>
<dbReference type="GO" id="GO:0003887">
    <property type="term" value="F:DNA-directed DNA polymerase activity"/>
    <property type="evidence" value="ECO:0007669"/>
    <property type="project" value="UniProtKB-EC"/>
</dbReference>
<keyword evidence="7" id="KW-1185">Reference proteome</keyword>
<sequence>MTQVFETEVCRVWTGPIGTALHAIEDAEQHELDVIPFCLQVRLNSQSSTVHGATEQGLYLTKTSGFDSERACIFLPADALSCFSVYSPSPFVSSVLVVLDVDEKWQQGYFFSRVHRAVLTTRAGENTKQTNDQSVELFYDTDMMEELLAALHTAFPKVLLSTSAEKCLAKREMNLQRANGSKLGDMVKRRKTLSAEAFYGSNPVNLASGQPSVPDRSWRSFYEKLQFRVSHSLMCQLEGTAPILASFPRQQEAFEFADQVVAFRRRVNATRCSLSSFGSDLTPRVFSFESAGDGKRRFLVASFAEFWKNYKKTSSKQRHVYEIIREGVPCRLYFDLEFKRDINPNADGASLVSMLVSLLQLELYRRYGINVKDRDIYQLDSSTPAKFSRHLIVSLVGCAFDIGFIKMSNCYIFIFLTVLFLRITFTLEQYEFPFLSVLNLFPDICFFAGQFVREFVSELVFSDASSCGRPDLQPTPFLVNTESVDDPEEKKQLFIDMGVYTRNRMFRVLGSSKFKKEAILHPLNELSPSESELDLNLFMNTLVCPYPSLEAKEQQLKRSRLLRCETSFTASGRSKRFTASGTKSLAVSSVECRRSIYPALDAFICSQATTGGVQGEIRSIQMLMTNNSAMIAALPGQESTPAQPEYTSLATQHPWMITYHMARNRWCANIRRPHKSNNVMFVVDIDQHVFYQKCHDPVCQALDFRSPPRPLPQHIDLSPSSEPERLNYGNT</sequence>
<evidence type="ECO:0000313" key="6">
    <source>
        <dbReference type="EMBL" id="KAK1947141.1"/>
    </source>
</evidence>
<dbReference type="Proteomes" id="UP001259832">
    <property type="component" value="Unassembled WGS sequence"/>
</dbReference>
<dbReference type="EMBL" id="JASMQC010000002">
    <property type="protein sequence ID" value="KAK1947141.1"/>
    <property type="molecule type" value="Genomic_DNA"/>
</dbReference>
<evidence type="ECO:0000313" key="7">
    <source>
        <dbReference type="Proteomes" id="UP001259832"/>
    </source>
</evidence>
<dbReference type="GO" id="GO:0006264">
    <property type="term" value="P:mitochondrial DNA replication"/>
    <property type="evidence" value="ECO:0007669"/>
    <property type="project" value="TreeGrafter"/>
</dbReference>
<dbReference type="PANTHER" id="PTHR31399">
    <property type="entry name" value="DNA-DIRECTED PRIMASE / POLYMERASE PROTEIN"/>
    <property type="match status" value="1"/>
</dbReference>
<evidence type="ECO:0000256" key="4">
    <source>
        <dbReference type="ARBA" id="ARBA00047303"/>
    </source>
</evidence>
<dbReference type="GO" id="GO:0031297">
    <property type="term" value="P:replication fork processing"/>
    <property type="evidence" value="ECO:0007669"/>
    <property type="project" value="TreeGrafter"/>
</dbReference>
<gene>
    <name evidence="6" type="ORF">P3T76_001151</name>
</gene>
<evidence type="ECO:0000256" key="3">
    <source>
        <dbReference type="ARBA" id="ARBA00044768"/>
    </source>
</evidence>
<evidence type="ECO:0000256" key="5">
    <source>
        <dbReference type="SAM" id="MobiDB-lite"/>
    </source>
</evidence>
<evidence type="ECO:0000256" key="1">
    <source>
        <dbReference type="ARBA" id="ARBA00026139"/>
    </source>
</evidence>
<organism evidence="6 7">
    <name type="scientific">Phytophthora citrophthora</name>
    <dbReference type="NCBI Taxonomy" id="4793"/>
    <lineage>
        <taxon>Eukaryota</taxon>
        <taxon>Sar</taxon>
        <taxon>Stramenopiles</taxon>
        <taxon>Oomycota</taxon>
        <taxon>Peronosporomycetes</taxon>
        <taxon>Peronosporales</taxon>
        <taxon>Peronosporaceae</taxon>
        <taxon>Phytophthora</taxon>
    </lineage>
</organism>
<comment type="catalytic activity">
    <reaction evidence="2">
        <text>ssDNA + n NTP = ssDNA/pppN(pN)n-1 hybrid + (n-1) diphosphate.</text>
        <dbReference type="EC" id="2.7.7.102"/>
    </reaction>
</comment>
<dbReference type="AlphaFoldDB" id="A0AAD9GYW6"/>
<dbReference type="Pfam" id="PF03121">
    <property type="entry name" value="Herpes_UL52"/>
    <property type="match status" value="1"/>
</dbReference>
<protein>
    <recommendedName>
        <fullName evidence="1">DNA-directed primase/polymerase protein</fullName>
        <ecNumber evidence="3">2.7.7.102</ecNumber>
    </recommendedName>
</protein>
<comment type="catalytic activity">
    <reaction evidence="4">
        <text>DNA(n) + a 2'-deoxyribonucleoside 5'-triphosphate = DNA(n+1) + diphosphate</text>
        <dbReference type="Rhea" id="RHEA:22508"/>
        <dbReference type="Rhea" id="RHEA-COMP:17339"/>
        <dbReference type="Rhea" id="RHEA-COMP:17340"/>
        <dbReference type="ChEBI" id="CHEBI:33019"/>
        <dbReference type="ChEBI" id="CHEBI:61560"/>
        <dbReference type="ChEBI" id="CHEBI:173112"/>
        <dbReference type="EC" id="2.7.7.7"/>
    </reaction>
    <physiologicalReaction direction="left-to-right" evidence="4">
        <dbReference type="Rhea" id="RHEA:22509"/>
    </physiologicalReaction>
</comment>
<dbReference type="EC" id="2.7.7.102" evidence="3"/>
<reference evidence="6" key="1">
    <citation type="submission" date="2023-08" db="EMBL/GenBank/DDBJ databases">
        <title>Reference Genome Resource for the Citrus Pathogen Phytophthora citrophthora.</title>
        <authorList>
            <person name="Moller H."/>
            <person name="Coetzee B."/>
            <person name="Rose L.J."/>
            <person name="Van Niekerk J.M."/>
        </authorList>
    </citation>
    <scope>NUCLEOTIDE SEQUENCE</scope>
    <source>
        <strain evidence="6">STE-U-9442</strain>
    </source>
</reference>
<name>A0AAD9GYW6_9STRA</name>
<dbReference type="GO" id="GO:0009411">
    <property type="term" value="P:response to UV"/>
    <property type="evidence" value="ECO:0007669"/>
    <property type="project" value="TreeGrafter"/>
</dbReference>
<dbReference type="InterPro" id="IPR044917">
    <property type="entry name" value="PRIMPOL"/>
</dbReference>
<accession>A0AAD9GYW6</accession>
<comment type="caution">
    <text evidence="6">The sequence shown here is derived from an EMBL/GenBank/DDBJ whole genome shotgun (WGS) entry which is preliminary data.</text>
</comment>
<dbReference type="GO" id="GO:0005634">
    <property type="term" value="C:nucleus"/>
    <property type="evidence" value="ECO:0007669"/>
    <property type="project" value="TreeGrafter"/>
</dbReference>
<dbReference type="GO" id="GO:0042276">
    <property type="term" value="P:error-prone translesion synthesis"/>
    <property type="evidence" value="ECO:0007669"/>
    <property type="project" value="InterPro"/>
</dbReference>